<feature type="region of interest" description="Disordered" evidence="1">
    <location>
        <begin position="185"/>
        <end position="290"/>
    </location>
</feature>
<feature type="compositionally biased region" description="Low complexity" evidence="1">
    <location>
        <begin position="656"/>
        <end position="667"/>
    </location>
</feature>
<feature type="region of interest" description="Disordered" evidence="1">
    <location>
        <begin position="124"/>
        <end position="161"/>
    </location>
</feature>
<gene>
    <name evidence="2" type="ORF">THASP1DRAFT_21366</name>
</gene>
<organism evidence="2 3">
    <name type="scientific">Thamnocephalis sphaerospora</name>
    <dbReference type="NCBI Taxonomy" id="78915"/>
    <lineage>
        <taxon>Eukaryota</taxon>
        <taxon>Fungi</taxon>
        <taxon>Fungi incertae sedis</taxon>
        <taxon>Zoopagomycota</taxon>
        <taxon>Zoopagomycotina</taxon>
        <taxon>Zoopagomycetes</taxon>
        <taxon>Zoopagales</taxon>
        <taxon>Sigmoideomycetaceae</taxon>
        <taxon>Thamnocephalis</taxon>
    </lineage>
</organism>
<evidence type="ECO:0000256" key="1">
    <source>
        <dbReference type="SAM" id="MobiDB-lite"/>
    </source>
</evidence>
<proteinExistence type="predicted"/>
<dbReference type="STRING" id="78915.A0A4P9XXJ9"/>
<evidence type="ECO:0000313" key="2">
    <source>
        <dbReference type="EMBL" id="RKP11044.1"/>
    </source>
</evidence>
<feature type="compositionally biased region" description="Low complexity" evidence="1">
    <location>
        <begin position="185"/>
        <end position="200"/>
    </location>
</feature>
<feature type="compositionally biased region" description="Polar residues" evidence="1">
    <location>
        <begin position="574"/>
        <end position="588"/>
    </location>
</feature>
<feature type="compositionally biased region" description="Polar residues" evidence="1">
    <location>
        <begin position="206"/>
        <end position="217"/>
    </location>
</feature>
<feature type="compositionally biased region" description="Low complexity" evidence="1">
    <location>
        <begin position="267"/>
        <end position="276"/>
    </location>
</feature>
<feature type="compositionally biased region" description="Polar residues" evidence="1">
    <location>
        <begin position="604"/>
        <end position="615"/>
    </location>
</feature>
<name>A0A4P9XXJ9_9FUNG</name>
<feature type="compositionally biased region" description="Low complexity" evidence="1">
    <location>
        <begin position="379"/>
        <end position="388"/>
    </location>
</feature>
<feature type="region of interest" description="Disordered" evidence="1">
    <location>
        <begin position="377"/>
        <end position="431"/>
    </location>
</feature>
<dbReference type="Proteomes" id="UP000271241">
    <property type="component" value="Unassembled WGS sequence"/>
</dbReference>
<reference evidence="3" key="1">
    <citation type="journal article" date="2018" name="Nat. Microbiol.">
        <title>Leveraging single-cell genomics to expand the fungal tree of life.</title>
        <authorList>
            <person name="Ahrendt S.R."/>
            <person name="Quandt C.A."/>
            <person name="Ciobanu D."/>
            <person name="Clum A."/>
            <person name="Salamov A."/>
            <person name="Andreopoulos B."/>
            <person name="Cheng J.F."/>
            <person name="Woyke T."/>
            <person name="Pelin A."/>
            <person name="Henrissat B."/>
            <person name="Reynolds N.K."/>
            <person name="Benny G.L."/>
            <person name="Smith M.E."/>
            <person name="James T.Y."/>
            <person name="Grigoriev I.V."/>
        </authorList>
    </citation>
    <scope>NUCLEOTIDE SEQUENCE [LARGE SCALE GENOMIC DNA]</scope>
    <source>
        <strain evidence="3">RSA 1356</strain>
    </source>
</reference>
<keyword evidence="3" id="KW-1185">Reference proteome</keyword>
<dbReference type="AlphaFoldDB" id="A0A4P9XXJ9"/>
<feature type="region of interest" description="Disordered" evidence="1">
    <location>
        <begin position="653"/>
        <end position="690"/>
    </location>
</feature>
<feature type="compositionally biased region" description="Low complexity" evidence="1">
    <location>
        <begin position="130"/>
        <end position="148"/>
    </location>
</feature>
<evidence type="ECO:0000313" key="3">
    <source>
        <dbReference type="Proteomes" id="UP000271241"/>
    </source>
</evidence>
<accession>A0A4P9XXJ9</accession>
<dbReference type="EMBL" id="KZ992429">
    <property type="protein sequence ID" value="RKP11044.1"/>
    <property type="molecule type" value="Genomic_DNA"/>
</dbReference>
<sequence>LVCARVYAARISSTVSANWYTGTPYLPAERQTCKALILFSGHSHNAFADAKDAALVCFVIAHIFHADEPRIIHIAAIRISDNRADNHGAKGPRYYYHQQHRGKKARTIRDAAKAAAVRVMPNRRHTNESTARVGPAEAVAAASPTASARRQRPLSPTVNTTLATARGFARATTASARRSIAAITPAASAAPSARTRPALRIDASRSKTLTAPNSPLSPVSPGAPAMSRSTSASARMRSTSRIPSTRAAASSALERPSTQTKHRRHASAASTSTKSSETGTVPSGRRPRSSLAVKATDLVSTVKTVTLGRATAANNASSTSLAAVISALNTVPEAETDSMVVDSSVDSDSVEAGSRPPSMLPNTLPCGLQSTAPVRDITSQSAQHASSATRDHTSVSTTGELDHLGQHTNKTKRPLPMRSTPALVPSRDETDKADETLLLSSPPMQNRSISETRTVRRMPSFVPRCEPTPPVLSPLSCVSPPASLRTRHSMSMLRQQNSMVLDPPETALTPPSALLFSTTESASAKTTIYSTSPMSIDVPSMTASPEASPPRLGMLRSLLPKRSGINALPIVRSGPSSGSEISGTSPQKFSPPPMVDFLKRLAPTRSSTLSANTQPADAAADPLRKRSRAPSISSFITLDESLDPKDALTALHAAASRSRQSVHLSSSADDDGNGRRPPNDGDDNASLTDTHSLLDSDSVVLQMIDLDQDEFPNGLDDAVLDAFDADVSCFSGVQHRTHDGGDGDNTAALESPLADQPVLGSIAI</sequence>
<protein>
    <submittedName>
        <fullName evidence="2">Uncharacterized protein</fullName>
    </submittedName>
</protein>
<feature type="compositionally biased region" description="Low complexity" evidence="1">
    <location>
        <begin position="225"/>
        <end position="241"/>
    </location>
</feature>
<feature type="region of interest" description="Disordered" evidence="1">
    <location>
        <begin position="569"/>
        <end position="626"/>
    </location>
</feature>
<feature type="non-terminal residue" evidence="2">
    <location>
        <position position="1"/>
    </location>
</feature>